<keyword evidence="2" id="KW-1185">Reference proteome</keyword>
<sequence>MLGLERRFGLERRLLRVVDEVKALDGAASVESVRGLQHVLHFLDGELEATVCTAERRRELARLRRAAGIALAEAYARAVLARDFG</sequence>
<evidence type="ECO:0000313" key="2">
    <source>
        <dbReference type="Proteomes" id="UP000516173"/>
    </source>
</evidence>
<dbReference type="Proteomes" id="UP000516173">
    <property type="component" value="Chromosome"/>
</dbReference>
<evidence type="ECO:0000313" key="1">
    <source>
        <dbReference type="EMBL" id="BCK57982.1"/>
    </source>
</evidence>
<dbReference type="EMBL" id="AP023396">
    <property type="protein sequence ID" value="BCK57982.1"/>
    <property type="molecule type" value="Genomic_DNA"/>
</dbReference>
<reference evidence="1 2" key="1">
    <citation type="submission" date="2020-08" db="EMBL/GenBank/DDBJ databases">
        <title>Genome Sequencing of Nocardia wallacei strain FMUON74 and assembly.</title>
        <authorList>
            <person name="Toyokawa M."/>
            <person name="Uesaka K."/>
        </authorList>
    </citation>
    <scope>NUCLEOTIDE SEQUENCE [LARGE SCALE GENOMIC DNA]</scope>
    <source>
        <strain evidence="1 2">FMUON74</strain>
    </source>
</reference>
<dbReference type="AlphaFoldDB" id="A0A7G1KS56"/>
<dbReference type="KEGG" id="nwl:NWFMUON74_57540"/>
<accession>A0A7G1KS56</accession>
<proteinExistence type="predicted"/>
<gene>
    <name evidence="1" type="ORF">NWFMUON74_57540</name>
</gene>
<protein>
    <submittedName>
        <fullName evidence="1">Uncharacterized protein</fullName>
    </submittedName>
</protein>
<organism evidence="1 2">
    <name type="scientific">Nocardia wallacei</name>
    <dbReference type="NCBI Taxonomy" id="480035"/>
    <lineage>
        <taxon>Bacteria</taxon>
        <taxon>Bacillati</taxon>
        <taxon>Actinomycetota</taxon>
        <taxon>Actinomycetes</taxon>
        <taxon>Mycobacteriales</taxon>
        <taxon>Nocardiaceae</taxon>
        <taxon>Nocardia</taxon>
    </lineage>
</organism>
<name>A0A7G1KS56_9NOCA</name>